<name>A0A0R1N259_9LACO</name>
<dbReference type="STRING" id="1423792.FD09_GL000874"/>
<dbReference type="NCBIfam" id="NF047353">
    <property type="entry name" value="tube_lmo2291"/>
    <property type="match status" value="1"/>
</dbReference>
<dbReference type="AlphaFoldDB" id="A0A0R1N259"/>
<accession>A0A0R1N259</accession>
<dbReference type="EMBL" id="AZEC01000014">
    <property type="protein sequence ID" value="KRL10731.1"/>
    <property type="molecule type" value="Genomic_DNA"/>
</dbReference>
<evidence type="ECO:0000313" key="2">
    <source>
        <dbReference type="Proteomes" id="UP000051330"/>
    </source>
</evidence>
<dbReference type="PATRIC" id="fig|1423792.3.peg.888"/>
<gene>
    <name evidence="1" type="ORF">FD09_GL000874</name>
</gene>
<reference evidence="1 2" key="1">
    <citation type="journal article" date="2015" name="Genome Announc.">
        <title>Expanding the biotechnology potential of lactobacilli through comparative genomics of 213 strains and associated genera.</title>
        <authorList>
            <person name="Sun Z."/>
            <person name="Harris H.M."/>
            <person name="McCann A."/>
            <person name="Guo C."/>
            <person name="Argimon S."/>
            <person name="Zhang W."/>
            <person name="Yang X."/>
            <person name="Jeffery I.B."/>
            <person name="Cooney J.C."/>
            <person name="Kagawa T.F."/>
            <person name="Liu W."/>
            <person name="Song Y."/>
            <person name="Salvetti E."/>
            <person name="Wrobel A."/>
            <person name="Rasinkangas P."/>
            <person name="Parkhill J."/>
            <person name="Rea M.C."/>
            <person name="O'Sullivan O."/>
            <person name="Ritari J."/>
            <person name="Douillard F.P."/>
            <person name="Paul Ross R."/>
            <person name="Yang R."/>
            <person name="Briner A.E."/>
            <person name="Felis G.E."/>
            <person name="de Vos W.M."/>
            <person name="Barrangou R."/>
            <person name="Klaenhammer T.R."/>
            <person name="Caufield P.W."/>
            <person name="Cui Y."/>
            <person name="Zhang H."/>
            <person name="O'Toole P.W."/>
        </authorList>
    </citation>
    <scope>NUCLEOTIDE SEQUENCE [LARGE SCALE GENOMIC DNA]</scope>
    <source>
        <strain evidence="1 2">DSM 12744</strain>
    </source>
</reference>
<sequence length="165" mass="17577">MIFVADNVIPAKVGEFTLNFKNKFEIDTKGSKDPTDITNATFAPLAAGINNFTPTLNETTANDVYYNGEGYGSTDVTGKRLQLAYTGHRLEGDPAQDYIASHLLDLGDDLKTLARWTQADGSTVVGQVTISNIVTSGGAPGAKQTMSFTLAFNGKPVYTPAVPKP</sequence>
<comment type="caution">
    <text evidence="1">The sequence shown here is derived from an EMBL/GenBank/DDBJ whole genome shotgun (WGS) entry which is preliminary data.</text>
</comment>
<organism evidence="1 2">
    <name type="scientific">Schleiferilactobacillus perolens DSM 12744</name>
    <dbReference type="NCBI Taxonomy" id="1423792"/>
    <lineage>
        <taxon>Bacteria</taxon>
        <taxon>Bacillati</taxon>
        <taxon>Bacillota</taxon>
        <taxon>Bacilli</taxon>
        <taxon>Lactobacillales</taxon>
        <taxon>Lactobacillaceae</taxon>
        <taxon>Schleiferilactobacillus</taxon>
    </lineage>
</organism>
<evidence type="ECO:0000313" key="1">
    <source>
        <dbReference type="EMBL" id="KRL10731.1"/>
    </source>
</evidence>
<keyword evidence="2" id="KW-1185">Reference proteome</keyword>
<dbReference type="Proteomes" id="UP000051330">
    <property type="component" value="Unassembled WGS sequence"/>
</dbReference>
<proteinExistence type="predicted"/>
<protein>
    <submittedName>
        <fullName evidence="1">Minor capsid protein</fullName>
    </submittedName>
</protein>